<organism evidence="1 2">
    <name type="scientific">Stegodyphus mimosarum</name>
    <name type="common">African social velvet spider</name>
    <dbReference type="NCBI Taxonomy" id="407821"/>
    <lineage>
        <taxon>Eukaryota</taxon>
        <taxon>Metazoa</taxon>
        <taxon>Ecdysozoa</taxon>
        <taxon>Arthropoda</taxon>
        <taxon>Chelicerata</taxon>
        <taxon>Arachnida</taxon>
        <taxon>Araneae</taxon>
        <taxon>Araneomorphae</taxon>
        <taxon>Entelegynae</taxon>
        <taxon>Eresoidea</taxon>
        <taxon>Eresidae</taxon>
        <taxon>Stegodyphus</taxon>
    </lineage>
</organism>
<protein>
    <submittedName>
        <fullName evidence="1">Uncharacterized protein</fullName>
    </submittedName>
</protein>
<gene>
    <name evidence="1" type="ORF">X975_14598</name>
</gene>
<dbReference type="AlphaFoldDB" id="A0A087SY50"/>
<evidence type="ECO:0000313" key="2">
    <source>
        <dbReference type="Proteomes" id="UP000054359"/>
    </source>
</evidence>
<dbReference type="EMBL" id="KK112489">
    <property type="protein sequence ID" value="KFM57789.1"/>
    <property type="molecule type" value="Genomic_DNA"/>
</dbReference>
<reference evidence="1 2" key="1">
    <citation type="submission" date="2013-11" db="EMBL/GenBank/DDBJ databases">
        <title>Genome sequencing of Stegodyphus mimosarum.</title>
        <authorList>
            <person name="Bechsgaard J."/>
        </authorList>
    </citation>
    <scope>NUCLEOTIDE SEQUENCE [LARGE SCALE GENOMIC DNA]</scope>
</reference>
<keyword evidence="2" id="KW-1185">Reference proteome</keyword>
<dbReference type="Proteomes" id="UP000054359">
    <property type="component" value="Unassembled WGS sequence"/>
</dbReference>
<name>A0A087SY50_STEMI</name>
<sequence>MILLKYGKHVHVKCLPEEISTTKRGEKGFPSKTGSFHAIKAKRFRRGIEKDLRE</sequence>
<proteinExistence type="predicted"/>
<accession>A0A087SY50</accession>
<evidence type="ECO:0000313" key="1">
    <source>
        <dbReference type="EMBL" id="KFM57789.1"/>
    </source>
</evidence>
<feature type="non-terminal residue" evidence="1">
    <location>
        <position position="54"/>
    </location>
</feature>